<name>A0A6N7KXC2_9ACTN</name>
<evidence type="ECO:0008006" key="4">
    <source>
        <dbReference type="Google" id="ProtNLM"/>
    </source>
</evidence>
<gene>
    <name evidence="2" type="ORF">F7Q99_22665</name>
</gene>
<dbReference type="RefSeq" id="WP_153464277.1">
    <property type="nucleotide sequence ID" value="NZ_WBOF01000001.1"/>
</dbReference>
<dbReference type="AlphaFoldDB" id="A0A6N7KXC2"/>
<feature type="compositionally biased region" description="Basic residues" evidence="1">
    <location>
        <begin position="117"/>
        <end position="126"/>
    </location>
</feature>
<comment type="caution">
    <text evidence="2">The sequence shown here is derived from an EMBL/GenBank/DDBJ whole genome shotgun (WGS) entry which is preliminary data.</text>
</comment>
<feature type="region of interest" description="Disordered" evidence="1">
    <location>
        <begin position="114"/>
        <end position="134"/>
    </location>
</feature>
<dbReference type="OrthoDB" id="69438at2"/>
<proteinExistence type="predicted"/>
<dbReference type="Proteomes" id="UP000450000">
    <property type="component" value="Unassembled WGS sequence"/>
</dbReference>
<dbReference type="EMBL" id="WBOF01000001">
    <property type="protein sequence ID" value="MQS14987.1"/>
    <property type="molecule type" value="Genomic_DNA"/>
</dbReference>
<organism evidence="2 3">
    <name type="scientific">Streptomyces kaniharaensis</name>
    <dbReference type="NCBI Taxonomy" id="212423"/>
    <lineage>
        <taxon>Bacteria</taxon>
        <taxon>Bacillati</taxon>
        <taxon>Actinomycetota</taxon>
        <taxon>Actinomycetes</taxon>
        <taxon>Kitasatosporales</taxon>
        <taxon>Streptomycetaceae</taxon>
        <taxon>Streptomyces</taxon>
    </lineage>
</organism>
<evidence type="ECO:0000256" key="1">
    <source>
        <dbReference type="SAM" id="MobiDB-lite"/>
    </source>
</evidence>
<evidence type="ECO:0000313" key="2">
    <source>
        <dbReference type="EMBL" id="MQS14987.1"/>
    </source>
</evidence>
<protein>
    <recommendedName>
        <fullName evidence="4">Deoxyxylulose-5-phosphate synthase</fullName>
    </recommendedName>
</protein>
<evidence type="ECO:0000313" key="3">
    <source>
        <dbReference type="Proteomes" id="UP000450000"/>
    </source>
</evidence>
<sequence>MCTRSQTSRRHYVCLSCRVSTKRHGAAGQNGCPRCGEELFDAGHDLEVPKKRDEAGWRALTALLRAGVTFHSRCCYGPGWRPRTPREVRERLAASRGTGLAVAEALTTQDVEELSARRRARARVPRSRADRRAA</sequence>
<keyword evidence="3" id="KW-1185">Reference proteome</keyword>
<accession>A0A6N7KXC2</accession>
<reference evidence="2 3" key="1">
    <citation type="submission" date="2019-09" db="EMBL/GenBank/DDBJ databases">
        <title>Genome Sequences of Streptomyces kaniharaensis ATCC 21070.</title>
        <authorList>
            <person name="Zhu W."/>
            <person name="De Crecy-Lagard V."/>
            <person name="Richards N.G."/>
        </authorList>
    </citation>
    <scope>NUCLEOTIDE SEQUENCE [LARGE SCALE GENOMIC DNA]</scope>
    <source>
        <strain evidence="2 3">SF-557</strain>
    </source>
</reference>